<reference evidence="2" key="1">
    <citation type="submission" date="2022-11" db="EMBL/GenBank/DDBJ databases">
        <title>Nonomuraea corallina sp. nov., a new species of the genus Nonomuraea isolated from sea side sediment in Thai sea.</title>
        <authorList>
            <person name="Ngamcharungchit C."/>
            <person name="Matsumoto A."/>
            <person name="Suriyachadkun C."/>
            <person name="Panbangred W."/>
            <person name="Inahashi Y."/>
            <person name="Intra B."/>
        </authorList>
    </citation>
    <scope>NUCLEOTIDE SEQUENCE</scope>
    <source>
        <strain evidence="2">MCN248</strain>
    </source>
</reference>
<evidence type="ECO:0000313" key="2">
    <source>
        <dbReference type="EMBL" id="MDA0636724.1"/>
    </source>
</evidence>
<dbReference type="RefSeq" id="WP_270157619.1">
    <property type="nucleotide sequence ID" value="NZ_JAPNNL010000120.1"/>
</dbReference>
<accession>A0ABT4SHW4</accession>
<evidence type="ECO:0000256" key="1">
    <source>
        <dbReference type="SAM" id="MobiDB-lite"/>
    </source>
</evidence>
<organism evidence="2 3">
    <name type="scientific">Nonomuraea corallina</name>
    <dbReference type="NCBI Taxonomy" id="2989783"/>
    <lineage>
        <taxon>Bacteria</taxon>
        <taxon>Bacillati</taxon>
        <taxon>Actinomycetota</taxon>
        <taxon>Actinomycetes</taxon>
        <taxon>Streptosporangiales</taxon>
        <taxon>Streptosporangiaceae</taxon>
        <taxon>Nonomuraea</taxon>
    </lineage>
</organism>
<keyword evidence="3" id="KW-1185">Reference proteome</keyword>
<dbReference type="EMBL" id="JAPNNL010000120">
    <property type="protein sequence ID" value="MDA0636724.1"/>
    <property type="molecule type" value="Genomic_DNA"/>
</dbReference>
<evidence type="ECO:0000313" key="3">
    <source>
        <dbReference type="Proteomes" id="UP001144036"/>
    </source>
</evidence>
<feature type="compositionally biased region" description="Low complexity" evidence="1">
    <location>
        <begin position="80"/>
        <end position="94"/>
    </location>
</feature>
<protein>
    <submittedName>
        <fullName evidence="2">Uncharacterized protein</fullName>
    </submittedName>
</protein>
<sequence>MRARNQTVSWKAVASDGLDVVPARGSIRPGGTAVIWVTVHAPGAAGSGTVTITSNGGGSTCELHWDDTTTPTSLPEDDVTASAEATDTPAPEAAVRPAGFSLRDKV</sequence>
<name>A0ABT4SHW4_9ACTN</name>
<gene>
    <name evidence="2" type="ORF">OUY22_25225</name>
</gene>
<dbReference type="Proteomes" id="UP001144036">
    <property type="component" value="Unassembled WGS sequence"/>
</dbReference>
<comment type="caution">
    <text evidence="2">The sequence shown here is derived from an EMBL/GenBank/DDBJ whole genome shotgun (WGS) entry which is preliminary data.</text>
</comment>
<feature type="region of interest" description="Disordered" evidence="1">
    <location>
        <begin position="68"/>
        <end position="106"/>
    </location>
</feature>
<proteinExistence type="predicted"/>